<sequence>MPDQTLNLTGYTDVPDGKIAFVVTFLEMMEAPAKPLAPARDDVELVRWHEPDLEAYRRLFRQVGEDWIWFGRLTHTDEELRQMLADPVRENYLPMQGDTPIGTLELEFGNPEEPELSYFGLVPDAIGGGLGRWLMAQAVDIAWSRPQTKRLWLHTCTGDSPQAMRFYTSCGFKPYKRSIEIDDDPRLLGLYPYETAPHVPVIKG</sequence>
<keyword evidence="5" id="KW-1185">Reference proteome</keyword>
<dbReference type="RefSeq" id="WP_215611111.1">
    <property type="nucleotide sequence ID" value="NZ_JADOES010000078.1"/>
</dbReference>
<evidence type="ECO:0000256" key="2">
    <source>
        <dbReference type="ARBA" id="ARBA00023315"/>
    </source>
</evidence>
<dbReference type="PANTHER" id="PTHR43800:SF1">
    <property type="entry name" value="PEPTIDYL-LYSINE N-ACETYLTRANSFERASE YJAB"/>
    <property type="match status" value="1"/>
</dbReference>
<evidence type="ECO:0000256" key="1">
    <source>
        <dbReference type="ARBA" id="ARBA00022679"/>
    </source>
</evidence>
<evidence type="ECO:0000259" key="3">
    <source>
        <dbReference type="PROSITE" id="PS51186"/>
    </source>
</evidence>
<dbReference type="Pfam" id="PF00583">
    <property type="entry name" value="Acetyltransf_1"/>
    <property type="match status" value="1"/>
</dbReference>
<dbReference type="GO" id="GO:0016747">
    <property type="term" value="F:acyltransferase activity, transferring groups other than amino-acyl groups"/>
    <property type="evidence" value="ECO:0007669"/>
    <property type="project" value="InterPro"/>
</dbReference>
<comment type="caution">
    <text evidence="4">The sequence shown here is derived from an EMBL/GenBank/DDBJ whole genome shotgun (WGS) entry which is preliminary data.</text>
</comment>
<organism evidence="4 5">
    <name type="scientific">Leptothoe spongobia TAU-MAC 1115</name>
    <dbReference type="NCBI Taxonomy" id="1967444"/>
    <lineage>
        <taxon>Bacteria</taxon>
        <taxon>Bacillati</taxon>
        <taxon>Cyanobacteriota</taxon>
        <taxon>Cyanophyceae</taxon>
        <taxon>Nodosilineales</taxon>
        <taxon>Cymatolegaceae</taxon>
        <taxon>Leptothoe</taxon>
        <taxon>Leptothoe spongobia</taxon>
    </lineage>
</organism>
<keyword evidence="2" id="KW-0012">Acyltransferase</keyword>
<dbReference type="Gene3D" id="3.40.630.30">
    <property type="match status" value="1"/>
</dbReference>
<dbReference type="PROSITE" id="PS51186">
    <property type="entry name" value="GNAT"/>
    <property type="match status" value="1"/>
</dbReference>
<evidence type="ECO:0000313" key="4">
    <source>
        <dbReference type="EMBL" id="MBT9318049.1"/>
    </source>
</evidence>
<dbReference type="PANTHER" id="PTHR43800">
    <property type="entry name" value="PEPTIDYL-LYSINE N-ACETYLTRANSFERASE YJAB"/>
    <property type="match status" value="1"/>
</dbReference>
<gene>
    <name evidence="4" type="ORF">IXB50_21790</name>
</gene>
<evidence type="ECO:0000313" key="5">
    <source>
        <dbReference type="Proteomes" id="UP000717364"/>
    </source>
</evidence>
<proteinExistence type="predicted"/>
<dbReference type="InterPro" id="IPR016181">
    <property type="entry name" value="Acyl_CoA_acyltransferase"/>
</dbReference>
<dbReference type="InterPro" id="IPR000182">
    <property type="entry name" value="GNAT_dom"/>
</dbReference>
<reference evidence="4" key="1">
    <citation type="submission" date="2020-11" db="EMBL/GenBank/DDBJ databases">
        <authorList>
            <person name="Konstantinou D."/>
            <person name="Gkelis S."/>
            <person name="Popin R."/>
            <person name="Fewer D."/>
            <person name="Sivonen K."/>
        </authorList>
    </citation>
    <scope>NUCLEOTIDE SEQUENCE</scope>
    <source>
        <strain evidence="4">TAU-MAC 1115</strain>
    </source>
</reference>
<keyword evidence="1" id="KW-0808">Transferase</keyword>
<dbReference type="SUPFAM" id="SSF55729">
    <property type="entry name" value="Acyl-CoA N-acyltransferases (Nat)"/>
    <property type="match status" value="1"/>
</dbReference>
<dbReference type="AlphaFoldDB" id="A0A947DKM8"/>
<reference evidence="4" key="2">
    <citation type="journal article" date="2021" name="Mar. Drugs">
        <title>Genome Reduction and Secondary Metabolism of the Marine Sponge-Associated Cyanobacterium Leptothoe.</title>
        <authorList>
            <person name="Konstantinou D."/>
            <person name="Popin R.V."/>
            <person name="Fewer D.P."/>
            <person name="Sivonen K."/>
            <person name="Gkelis S."/>
        </authorList>
    </citation>
    <scope>NUCLEOTIDE SEQUENCE</scope>
    <source>
        <strain evidence="4">TAU-MAC 1115</strain>
    </source>
</reference>
<dbReference type="CDD" id="cd04301">
    <property type="entry name" value="NAT_SF"/>
    <property type="match status" value="1"/>
</dbReference>
<accession>A0A947DKM8</accession>
<dbReference type="EMBL" id="JADOES010000078">
    <property type="protein sequence ID" value="MBT9318049.1"/>
    <property type="molecule type" value="Genomic_DNA"/>
</dbReference>
<dbReference type="Proteomes" id="UP000717364">
    <property type="component" value="Unassembled WGS sequence"/>
</dbReference>
<protein>
    <submittedName>
        <fullName evidence="4">GNAT family N-acetyltransferase</fullName>
    </submittedName>
</protein>
<name>A0A947DKM8_9CYAN</name>
<feature type="domain" description="N-acetyltransferase" evidence="3">
    <location>
        <begin position="43"/>
        <end position="197"/>
    </location>
</feature>